<evidence type="ECO:0000256" key="3">
    <source>
        <dbReference type="ARBA" id="ARBA00022692"/>
    </source>
</evidence>
<keyword evidence="3 7" id="KW-0812">Transmembrane</keyword>
<comment type="subcellular location">
    <subcellularLocation>
        <location evidence="1">Membrane</location>
        <topology evidence="1">Multi-pass membrane protein</topology>
    </subcellularLocation>
</comment>
<comment type="caution">
    <text evidence="8">The sequence shown here is derived from an EMBL/GenBank/DDBJ whole genome shotgun (WGS) entry which is preliminary data.</text>
</comment>
<dbReference type="PANTHER" id="PTHR11662">
    <property type="entry name" value="SOLUTE CARRIER FAMILY 17"/>
    <property type="match status" value="1"/>
</dbReference>
<evidence type="ECO:0008006" key="10">
    <source>
        <dbReference type="Google" id="ProtNLM"/>
    </source>
</evidence>
<keyword evidence="5 7" id="KW-1133">Transmembrane helix</keyword>
<protein>
    <recommendedName>
        <fullName evidence="10">Major facilitator superfamily (MFS) profile domain-containing protein</fullName>
    </recommendedName>
</protein>
<dbReference type="OrthoDB" id="6629699at2759"/>
<dbReference type="Pfam" id="PF07690">
    <property type="entry name" value="MFS_1"/>
    <property type="match status" value="1"/>
</dbReference>
<dbReference type="InterPro" id="IPR050382">
    <property type="entry name" value="MFS_Na/Anion_cotransporter"/>
</dbReference>
<dbReference type="AlphaFoldDB" id="A0A482WM81"/>
<dbReference type="InParanoid" id="A0A482WM81"/>
<dbReference type="STRING" id="195883.A0A482WM81"/>
<proteinExistence type="predicted"/>
<name>A0A482WM81_LAOST</name>
<evidence type="ECO:0000313" key="8">
    <source>
        <dbReference type="EMBL" id="RZF34614.1"/>
    </source>
</evidence>
<feature type="transmembrane region" description="Helical" evidence="7">
    <location>
        <begin position="51"/>
        <end position="70"/>
    </location>
</feature>
<evidence type="ECO:0000256" key="7">
    <source>
        <dbReference type="SAM" id="Phobius"/>
    </source>
</evidence>
<organism evidence="8 9">
    <name type="scientific">Laodelphax striatellus</name>
    <name type="common">Small brown planthopper</name>
    <name type="synonym">Delphax striatella</name>
    <dbReference type="NCBI Taxonomy" id="195883"/>
    <lineage>
        <taxon>Eukaryota</taxon>
        <taxon>Metazoa</taxon>
        <taxon>Ecdysozoa</taxon>
        <taxon>Arthropoda</taxon>
        <taxon>Hexapoda</taxon>
        <taxon>Insecta</taxon>
        <taxon>Pterygota</taxon>
        <taxon>Neoptera</taxon>
        <taxon>Paraneoptera</taxon>
        <taxon>Hemiptera</taxon>
        <taxon>Auchenorrhyncha</taxon>
        <taxon>Fulgoroidea</taxon>
        <taxon>Delphacidae</taxon>
        <taxon>Criomorphinae</taxon>
        <taxon>Laodelphax</taxon>
    </lineage>
</organism>
<feature type="transmembrane region" description="Helical" evidence="7">
    <location>
        <begin position="107"/>
        <end position="131"/>
    </location>
</feature>
<keyword evidence="9" id="KW-1185">Reference proteome</keyword>
<keyword evidence="4" id="KW-0769">Symport</keyword>
<accession>A0A482WM81</accession>
<evidence type="ECO:0000256" key="6">
    <source>
        <dbReference type="ARBA" id="ARBA00023136"/>
    </source>
</evidence>
<keyword evidence="6 7" id="KW-0472">Membrane</keyword>
<keyword evidence="2" id="KW-0813">Transport</keyword>
<gene>
    <name evidence="8" type="ORF">LSTR_LSTR008639</name>
</gene>
<dbReference type="Gene3D" id="1.20.1250.20">
    <property type="entry name" value="MFS general substrate transporter like domains"/>
    <property type="match status" value="1"/>
</dbReference>
<evidence type="ECO:0000313" key="9">
    <source>
        <dbReference type="Proteomes" id="UP000291343"/>
    </source>
</evidence>
<dbReference type="PANTHER" id="PTHR11662:SF415">
    <property type="entry name" value="AT30085P-RELATED"/>
    <property type="match status" value="1"/>
</dbReference>
<evidence type="ECO:0000256" key="5">
    <source>
        <dbReference type="ARBA" id="ARBA00022989"/>
    </source>
</evidence>
<dbReference type="InterPro" id="IPR011701">
    <property type="entry name" value="MFS"/>
</dbReference>
<feature type="transmembrane region" description="Helical" evidence="7">
    <location>
        <begin position="76"/>
        <end position="95"/>
    </location>
</feature>
<evidence type="ECO:0000256" key="4">
    <source>
        <dbReference type="ARBA" id="ARBA00022847"/>
    </source>
</evidence>
<evidence type="ECO:0000256" key="1">
    <source>
        <dbReference type="ARBA" id="ARBA00004141"/>
    </source>
</evidence>
<evidence type="ECO:0000256" key="2">
    <source>
        <dbReference type="ARBA" id="ARBA00022448"/>
    </source>
</evidence>
<dbReference type="GO" id="GO:0016020">
    <property type="term" value="C:membrane"/>
    <property type="evidence" value="ECO:0007669"/>
    <property type="project" value="UniProtKB-SubCell"/>
</dbReference>
<dbReference type="FunFam" id="1.20.1250.20:FF:000003">
    <property type="entry name" value="Solute carrier family 17 member 3"/>
    <property type="match status" value="1"/>
</dbReference>
<dbReference type="EMBL" id="QKKF02030869">
    <property type="protein sequence ID" value="RZF34614.1"/>
    <property type="molecule type" value="Genomic_DNA"/>
</dbReference>
<dbReference type="SMR" id="A0A482WM81"/>
<dbReference type="SUPFAM" id="SSF103473">
    <property type="entry name" value="MFS general substrate transporter"/>
    <property type="match status" value="1"/>
</dbReference>
<sequence length="228" mass="24131">MSDVMHFNFAENGILSAIPYLVMWFVSICSGVIADWVLANNLLGVTALRKLLATIGGVGPAVGVVLASYAGCDKTLVSVLFAVGMGLMGFFYASLRVNALDLSPNFSGTIMALVNGSGALSGMVTPTLVGLLTENKTLGEWRVVFWIMALVLIATNFVYLFFGSGELQPWNEPKPKPDSEANNVDTAQEAASKNGAIINNSSQDLTKNGFGENGLKNTMILQIADSGN</sequence>
<reference evidence="8 9" key="1">
    <citation type="journal article" date="2017" name="Gigascience">
        <title>Genome sequence of the small brown planthopper, Laodelphax striatellus.</title>
        <authorList>
            <person name="Zhu J."/>
            <person name="Jiang F."/>
            <person name="Wang X."/>
            <person name="Yang P."/>
            <person name="Bao Y."/>
            <person name="Zhao W."/>
            <person name="Wang W."/>
            <person name="Lu H."/>
            <person name="Wang Q."/>
            <person name="Cui N."/>
            <person name="Li J."/>
            <person name="Chen X."/>
            <person name="Luo L."/>
            <person name="Yu J."/>
            <person name="Kang L."/>
            <person name="Cui F."/>
        </authorList>
    </citation>
    <scope>NUCLEOTIDE SEQUENCE [LARGE SCALE GENOMIC DNA]</scope>
    <source>
        <strain evidence="8">Lst14</strain>
    </source>
</reference>
<feature type="transmembrane region" description="Helical" evidence="7">
    <location>
        <begin position="143"/>
        <end position="162"/>
    </location>
</feature>
<dbReference type="InterPro" id="IPR036259">
    <property type="entry name" value="MFS_trans_sf"/>
</dbReference>
<dbReference type="GO" id="GO:0006820">
    <property type="term" value="P:monoatomic anion transport"/>
    <property type="evidence" value="ECO:0007669"/>
    <property type="project" value="TreeGrafter"/>
</dbReference>
<dbReference type="Proteomes" id="UP000291343">
    <property type="component" value="Unassembled WGS sequence"/>
</dbReference>
<feature type="transmembrane region" description="Helical" evidence="7">
    <location>
        <begin position="20"/>
        <end position="39"/>
    </location>
</feature>
<dbReference type="GO" id="GO:0015293">
    <property type="term" value="F:symporter activity"/>
    <property type="evidence" value="ECO:0007669"/>
    <property type="project" value="UniProtKB-KW"/>
</dbReference>